<evidence type="ECO:0000313" key="3">
    <source>
        <dbReference type="Proteomes" id="UP000069940"/>
    </source>
</evidence>
<evidence type="ECO:0000313" key="2">
    <source>
        <dbReference type="EnsemblMetazoa" id="AALFPA23_014124.P20531"/>
    </source>
</evidence>
<proteinExistence type="predicted"/>
<feature type="region of interest" description="Disordered" evidence="1">
    <location>
        <begin position="1"/>
        <end position="86"/>
    </location>
</feature>
<evidence type="ECO:0000256" key="1">
    <source>
        <dbReference type="SAM" id="MobiDB-lite"/>
    </source>
</evidence>
<protein>
    <submittedName>
        <fullName evidence="2">Uncharacterized protein</fullName>
    </submittedName>
</protein>
<feature type="compositionally biased region" description="Basic and acidic residues" evidence="1">
    <location>
        <begin position="12"/>
        <end position="25"/>
    </location>
</feature>
<dbReference type="GeneID" id="109417400"/>
<accession>A0ABM1Z1M6</accession>
<dbReference type="Proteomes" id="UP000069940">
    <property type="component" value="Unassembled WGS sequence"/>
</dbReference>
<feature type="compositionally biased region" description="Basic residues" evidence="1">
    <location>
        <begin position="1"/>
        <end position="11"/>
    </location>
</feature>
<organism evidence="2 3">
    <name type="scientific">Aedes albopictus</name>
    <name type="common">Asian tiger mosquito</name>
    <name type="synonym">Stegomyia albopicta</name>
    <dbReference type="NCBI Taxonomy" id="7160"/>
    <lineage>
        <taxon>Eukaryota</taxon>
        <taxon>Metazoa</taxon>
        <taxon>Ecdysozoa</taxon>
        <taxon>Arthropoda</taxon>
        <taxon>Hexapoda</taxon>
        <taxon>Insecta</taxon>
        <taxon>Pterygota</taxon>
        <taxon>Neoptera</taxon>
        <taxon>Endopterygota</taxon>
        <taxon>Diptera</taxon>
        <taxon>Nematocera</taxon>
        <taxon>Culicoidea</taxon>
        <taxon>Culicidae</taxon>
        <taxon>Culicinae</taxon>
        <taxon>Aedini</taxon>
        <taxon>Aedes</taxon>
        <taxon>Stegomyia</taxon>
    </lineage>
</organism>
<dbReference type="RefSeq" id="XP_029712210.2">
    <property type="nucleotide sequence ID" value="XM_029856350.2"/>
</dbReference>
<dbReference type="EnsemblMetazoa" id="AALFPA23_014124.R20531">
    <property type="protein sequence ID" value="AALFPA23_014124.P20531"/>
    <property type="gene ID" value="AALFPA23_014124"/>
</dbReference>
<reference evidence="2" key="2">
    <citation type="submission" date="2025-05" db="UniProtKB">
        <authorList>
            <consortium name="EnsemblMetazoa"/>
        </authorList>
    </citation>
    <scope>IDENTIFICATION</scope>
    <source>
        <strain evidence="2">Foshan</strain>
    </source>
</reference>
<keyword evidence="3" id="KW-1185">Reference proteome</keyword>
<sequence>MGRPNKKRSAARQREVGKKLKRELTDPLAWTFEDPWRTNEEIPGPTAIGSSMQDIRQPETPICVEEDLPPFPLEHSPLPDLPELPEFDGRWGSAGTSPIDIKDVRQPEAPICVEEDLPPVPLEHSPLPDLPELPEFDGRWGSDGASPIRKEEQQASLVSRYVPYTPSEDYLPYSMDTTSGNSANSQKATSSFLVDTMPLPQAPITSEIAQAAGSSTCMLSLTDDQCVGANKPTDRTIKLARSSTLIFEIPGLPPGKMCNTDQDCYCAACMKWDTVTSSENVNPNFKRIQVEESSEAAAMKKIYGTLRGIKPTCRFKIKLKHTIRPGIKGLRNASKRISVKRYLL</sequence>
<reference evidence="3" key="1">
    <citation type="journal article" date="2015" name="Proc. Natl. Acad. Sci. U.S.A.">
        <title>Genome sequence of the Asian Tiger mosquito, Aedes albopictus, reveals insights into its biology, genetics, and evolution.</title>
        <authorList>
            <person name="Chen X.G."/>
            <person name="Jiang X."/>
            <person name="Gu J."/>
            <person name="Xu M."/>
            <person name="Wu Y."/>
            <person name="Deng Y."/>
            <person name="Zhang C."/>
            <person name="Bonizzoni M."/>
            <person name="Dermauw W."/>
            <person name="Vontas J."/>
            <person name="Armbruster P."/>
            <person name="Huang X."/>
            <person name="Yang Y."/>
            <person name="Zhang H."/>
            <person name="He W."/>
            <person name="Peng H."/>
            <person name="Liu Y."/>
            <person name="Wu K."/>
            <person name="Chen J."/>
            <person name="Lirakis M."/>
            <person name="Topalis P."/>
            <person name="Van Leeuwen T."/>
            <person name="Hall A.B."/>
            <person name="Jiang X."/>
            <person name="Thorpe C."/>
            <person name="Mueller R.L."/>
            <person name="Sun C."/>
            <person name="Waterhouse R.M."/>
            <person name="Yan G."/>
            <person name="Tu Z.J."/>
            <person name="Fang X."/>
            <person name="James A.A."/>
        </authorList>
    </citation>
    <scope>NUCLEOTIDE SEQUENCE [LARGE SCALE GENOMIC DNA]</scope>
    <source>
        <strain evidence="3">Foshan</strain>
    </source>
</reference>
<name>A0ABM1Z1M6_AEDAL</name>